<proteinExistence type="predicted"/>
<name>A0ABM4CEX8_HYDVU</name>
<feature type="transmembrane region" description="Helical" evidence="1">
    <location>
        <begin position="12"/>
        <end position="30"/>
    </location>
</feature>
<accession>A0ABM4CEX8</accession>
<keyword evidence="2" id="KW-1185">Reference proteome</keyword>
<dbReference type="PANTHER" id="PTHR15075">
    <property type="entry name" value="ALPHA-MANNOSIDE BETA-1,6-N-ACETYLGLUCOSAMINYLTRANSFERASE"/>
    <property type="match status" value="1"/>
</dbReference>
<dbReference type="RefSeq" id="XP_065660251.1">
    <property type="nucleotide sequence ID" value="XM_065804179.1"/>
</dbReference>
<evidence type="ECO:0000313" key="2">
    <source>
        <dbReference type="Proteomes" id="UP001652625"/>
    </source>
</evidence>
<keyword evidence="1" id="KW-1133">Transmembrane helix</keyword>
<evidence type="ECO:0000256" key="1">
    <source>
        <dbReference type="SAM" id="Phobius"/>
    </source>
</evidence>
<dbReference type="GeneID" id="101237025"/>
<dbReference type="InterPro" id="IPR052105">
    <property type="entry name" value="MGAT5_Glycosyltransferase"/>
</dbReference>
<keyword evidence="1" id="KW-0812">Transmembrane</keyword>
<dbReference type="PANTHER" id="PTHR15075:SF2">
    <property type="entry name" value="ALPHA-1,6-MANNOSYLGLYCOPROTEIN 6-BETA-N-ACETYLGLUCOSAMINYLTRANSFERASE"/>
    <property type="match status" value="1"/>
</dbReference>
<dbReference type="Proteomes" id="UP001652625">
    <property type="component" value="Chromosome 08"/>
</dbReference>
<reference evidence="3" key="1">
    <citation type="submission" date="2025-08" db="UniProtKB">
        <authorList>
            <consortium name="RefSeq"/>
        </authorList>
    </citation>
    <scope>IDENTIFICATION</scope>
</reference>
<organism evidence="2 3">
    <name type="scientific">Hydra vulgaris</name>
    <name type="common">Hydra</name>
    <name type="synonym">Hydra attenuata</name>
    <dbReference type="NCBI Taxonomy" id="6087"/>
    <lineage>
        <taxon>Eukaryota</taxon>
        <taxon>Metazoa</taxon>
        <taxon>Cnidaria</taxon>
        <taxon>Hydrozoa</taxon>
        <taxon>Hydroidolina</taxon>
        <taxon>Anthoathecata</taxon>
        <taxon>Aplanulata</taxon>
        <taxon>Hydridae</taxon>
        <taxon>Hydra</taxon>
    </lineage>
</organism>
<protein>
    <submittedName>
        <fullName evidence="3">Uncharacterized protein LOC101237025 isoform X4</fullName>
    </submittedName>
</protein>
<keyword evidence="1" id="KW-0472">Membrane</keyword>
<evidence type="ECO:0000313" key="3">
    <source>
        <dbReference type="RefSeq" id="XP_065660251.1"/>
    </source>
</evidence>
<gene>
    <name evidence="3" type="primary">LOC101237025</name>
</gene>
<sequence length="260" mass="30096">MIKNILRNSNKAFIKMSVFILLAYISIATGKFHSIYKRDSNDCIIPEDINYPECRNKILWMQDNWKTNPLYEVNGVDGTRCSIINYLSEVEKICPCSIPNNASKACQDAVKWMIDEGLAKYSVYKEYGVEGSICSVLYYLSQVENKCPKENCKIPNSSVFPQCKNRFLWMQAYWKTNPFYKLKGVDGSKCSILNYLSKVERVCPCSIPINNNYPKCQEKLDWMVQDDNWKTDNYVKKGYNGSICSILTWLSKVERFCPSL</sequence>